<protein>
    <submittedName>
        <fullName evidence="2">Ribosomal L1 domain-containing protein 1</fullName>
    </submittedName>
</protein>
<evidence type="ECO:0000256" key="1">
    <source>
        <dbReference type="SAM" id="MobiDB-lite"/>
    </source>
</evidence>
<proteinExistence type="predicted"/>
<feature type="compositionally biased region" description="Basic and acidic residues" evidence="1">
    <location>
        <begin position="299"/>
        <end position="311"/>
    </location>
</feature>
<dbReference type="InterPro" id="IPR028364">
    <property type="entry name" value="Ribosomal_uL1/biogenesis"/>
</dbReference>
<sequence length="478" mass="52758">MGAKKQSGTKRKAQDVSQQAEVKTHVDKALAQKAVSALLQYHAKQQDASDKNQLPLGNDDRPIHVQFGLERASNPNSFKPMRIMIPNPIHLLQNTTSDNTSTSMDGPEEPEVCLIVKDSAKAWIQEMRFSPELAKELKMVKKVLTLTDVRQKYARYHQRRELLHLYNVFMADDRILPMLTAALGKDFVKAKKLPLPLRVTQNGLPFAIRNNLSSTFLTVGGGTSVSVRAGTTAMPEEKLVENILAVSEGAGDKLPRAWANIRTIAIKTPESTSLPLYHCLPQELQEIAEQAGIDEKKKMEEEEAKATKENVADSAAMNSPLVKALKKRKKEGSAKKEAKEEKKTDAESSAKKEKERTMKEKEDASPKAEKTEGSAKKAKKDGSAKNGQEKQDASPKVEKTEGSAKKAKKDGSAKKEKKNEDVSPEVEKTPQGSAKKDKKDGSAKKEKKKDSPKGGSAKKEKKDSSAKKDRKKKRSLSQ</sequence>
<dbReference type="SUPFAM" id="SSF56808">
    <property type="entry name" value="Ribosomal protein L1"/>
    <property type="match status" value="1"/>
</dbReference>
<dbReference type="EMBL" id="CAICTM010000428">
    <property type="protein sequence ID" value="CAB9510288.1"/>
    <property type="molecule type" value="Genomic_DNA"/>
</dbReference>
<feature type="compositionally biased region" description="Basic residues" evidence="1">
    <location>
        <begin position="468"/>
        <end position="478"/>
    </location>
</feature>
<reference evidence="2" key="1">
    <citation type="submission" date="2020-06" db="EMBL/GenBank/DDBJ databases">
        <authorList>
            <consortium name="Plant Systems Biology data submission"/>
        </authorList>
    </citation>
    <scope>NUCLEOTIDE SEQUENCE</scope>
    <source>
        <strain evidence="2">D6</strain>
    </source>
</reference>
<dbReference type="InterPro" id="IPR016095">
    <property type="entry name" value="Ribosomal_uL1_3-a/b-sand"/>
</dbReference>
<dbReference type="CDD" id="cd00403">
    <property type="entry name" value="Ribosomal_L1"/>
    <property type="match status" value="1"/>
</dbReference>
<comment type="caution">
    <text evidence="2">The sequence shown here is derived from an EMBL/GenBank/DDBJ whole genome shotgun (WGS) entry which is preliminary data.</text>
</comment>
<accession>A0A9N8DWI7</accession>
<dbReference type="Gene3D" id="3.40.50.790">
    <property type="match status" value="1"/>
</dbReference>
<feature type="compositionally biased region" description="Basic and acidic residues" evidence="1">
    <location>
        <begin position="331"/>
        <end position="467"/>
    </location>
</feature>
<feature type="region of interest" description="Disordered" evidence="1">
    <location>
        <begin position="1"/>
        <end position="25"/>
    </location>
</feature>
<name>A0A9N8DWI7_9STRA</name>
<dbReference type="Proteomes" id="UP001153069">
    <property type="component" value="Unassembled WGS sequence"/>
</dbReference>
<keyword evidence="3" id="KW-1185">Reference proteome</keyword>
<gene>
    <name evidence="2" type="ORF">SEMRO_429_G141150.1</name>
</gene>
<feature type="region of interest" description="Disordered" evidence="1">
    <location>
        <begin position="299"/>
        <end position="478"/>
    </location>
</feature>
<dbReference type="Pfam" id="PF00687">
    <property type="entry name" value="Ribosomal_L1"/>
    <property type="match status" value="1"/>
</dbReference>
<dbReference type="InterPro" id="IPR023674">
    <property type="entry name" value="Ribosomal_uL1-like"/>
</dbReference>
<evidence type="ECO:0000313" key="2">
    <source>
        <dbReference type="EMBL" id="CAB9510288.1"/>
    </source>
</evidence>
<evidence type="ECO:0000313" key="3">
    <source>
        <dbReference type="Proteomes" id="UP001153069"/>
    </source>
</evidence>
<dbReference type="OrthoDB" id="10251727at2759"/>
<dbReference type="AlphaFoldDB" id="A0A9N8DWI7"/>
<organism evidence="2 3">
    <name type="scientific">Seminavis robusta</name>
    <dbReference type="NCBI Taxonomy" id="568900"/>
    <lineage>
        <taxon>Eukaryota</taxon>
        <taxon>Sar</taxon>
        <taxon>Stramenopiles</taxon>
        <taxon>Ochrophyta</taxon>
        <taxon>Bacillariophyta</taxon>
        <taxon>Bacillariophyceae</taxon>
        <taxon>Bacillariophycidae</taxon>
        <taxon>Naviculales</taxon>
        <taxon>Naviculaceae</taxon>
        <taxon>Seminavis</taxon>
    </lineage>
</organism>